<dbReference type="PANTHER" id="PTHR42760:SF5">
    <property type="entry name" value="2-DEHYDRO-3-DEOXY-D-GLUCONATE 5-DEHYDROGENASE"/>
    <property type="match status" value="1"/>
</dbReference>
<dbReference type="PANTHER" id="PTHR42760">
    <property type="entry name" value="SHORT-CHAIN DEHYDROGENASES/REDUCTASES FAMILY MEMBER"/>
    <property type="match status" value="1"/>
</dbReference>
<organism evidence="3 4">
    <name type="scientific">Microbacterium azadirachtae</name>
    <dbReference type="NCBI Taxonomy" id="582680"/>
    <lineage>
        <taxon>Bacteria</taxon>
        <taxon>Bacillati</taxon>
        <taxon>Actinomycetota</taxon>
        <taxon>Actinomycetes</taxon>
        <taxon>Micrococcales</taxon>
        <taxon>Microbacteriaceae</taxon>
        <taxon>Microbacterium</taxon>
    </lineage>
</organism>
<dbReference type="AlphaFoldDB" id="A0A1I6J2Z8"/>
<comment type="similarity">
    <text evidence="1">Belongs to the short-chain dehydrogenases/reductases (SDR) family.</text>
</comment>
<dbReference type="PRINTS" id="PR00080">
    <property type="entry name" value="SDRFAMILY"/>
</dbReference>
<dbReference type="PROSITE" id="PS00061">
    <property type="entry name" value="ADH_SHORT"/>
    <property type="match status" value="1"/>
</dbReference>
<evidence type="ECO:0000313" key="4">
    <source>
        <dbReference type="Proteomes" id="UP000198877"/>
    </source>
</evidence>
<dbReference type="Proteomes" id="UP000198877">
    <property type="component" value="Unassembled WGS sequence"/>
</dbReference>
<dbReference type="SUPFAM" id="SSF51735">
    <property type="entry name" value="NAD(P)-binding Rossmann-fold domains"/>
    <property type="match status" value="1"/>
</dbReference>
<reference evidence="4" key="1">
    <citation type="submission" date="2016-10" db="EMBL/GenBank/DDBJ databases">
        <authorList>
            <person name="Varghese N."/>
            <person name="Submissions S."/>
        </authorList>
    </citation>
    <scope>NUCLEOTIDE SEQUENCE [LARGE SCALE GENOMIC DNA]</scope>
    <source>
        <strain evidence="4">CL127</strain>
    </source>
</reference>
<sequence length="258" mass="26895">MPLTDFALPQFSLAGKRAIVTGGNTGLGRAFTVALAAAGADVFVPGLAPDDGTTERLVAERGRRFVFAEADVTTAGTPARMVDACVQQLGGLDILVNSAGISLLDDVIAFDRSKWDPMVAVNLTAAFDFAHEAARVMIPQGSGKIVSIASLFSFLGGRRSPAYAATKAGIVGLTKAYADELGEYGIQVNALAPGYFATAITEATRADPVSNQRIIDHTPAARWGDPADLMGPLVFLCSSASDYVNGHTLTVDGGYLVR</sequence>
<gene>
    <name evidence="3" type="ORF">SAMN04488591_3272</name>
</gene>
<dbReference type="Pfam" id="PF13561">
    <property type="entry name" value="adh_short_C2"/>
    <property type="match status" value="1"/>
</dbReference>
<accession>A0A1I6J2Z8</accession>
<dbReference type="PRINTS" id="PR00081">
    <property type="entry name" value="GDHRDH"/>
</dbReference>
<evidence type="ECO:0000256" key="1">
    <source>
        <dbReference type="ARBA" id="ARBA00006484"/>
    </source>
</evidence>
<dbReference type="GO" id="GO:0016616">
    <property type="term" value="F:oxidoreductase activity, acting on the CH-OH group of donors, NAD or NADP as acceptor"/>
    <property type="evidence" value="ECO:0007669"/>
    <property type="project" value="TreeGrafter"/>
</dbReference>
<keyword evidence="2" id="KW-0560">Oxidoreductase</keyword>
<dbReference type="Gene3D" id="3.40.50.720">
    <property type="entry name" value="NAD(P)-binding Rossmann-like Domain"/>
    <property type="match status" value="1"/>
</dbReference>
<dbReference type="EMBL" id="FOYR01000004">
    <property type="protein sequence ID" value="SFR73394.1"/>
    <property type="molecule type" value="Genomic_DNA"/>
</dbReference>
<dbReference type="InterPro" id="IPR036291">
    <property type="entry name" value="NAD(P)-bd_dom_sf"/>
</dbReference>
<dbReference type="InterPro" id="IPR020904">
    <property type="entry name" value="Sc_DH/Rdtase_CS"/>
</dbReference>
<name>A0A1I6J2Z8_9MICO</name>
<evidence type="ECO:0000313" key="3">
    <source>
        <dbReference type="EMBL" id="SFR73394.1"/>
    </source>
</evidence>
<protein>
    <submittedName>
        <fullName evidence="3">NAD(P)-dependent dehydrogenase, short-chain alcohol dehydrogenase family</fullName>
    </submittedName>
</protein>
<evidence type="ECO:0000256" key="2">
    <source>
        <dbReference type="ARBA" id="ARBA00023002"/>
    </source>
</evidence>
<dbReference type="InterPro" id="IPR002347">
    <property type="entry name" value="SDR_fam"/>
</dbReference>
<dbReference type="FunFam" id="3.40.50.720:FF:000084">
    <property type="entry name" value="Short-chain dehydrogenase reductase"/>
    <property type="match status" value="1"/>
</dbReference>
<proteinExistence type="inferred from homology"/>
<dbReference type="RefSeq" id="WP_091741707.1">
    <property type="nucleotide sequence ID" value="NZ_FOYR01000004.1"/>
</dbReference>